<evidence type="ECO:0000256" key="3">
    <source>
        <dbReference type="ARBA" id="ARBA00023054"/>
    </source>
</evidence>
<keyword evidence="10" id="KW-1185">Reference proteome</keyword>
<evidence type="ECO:0000256" key="1">
    <source>
        <dbReference type="ARBA" id="ARBA00009764"/>
    </source>
</evidence>
<reference evidence="9 11" key="2">
    <citation type="submission" date="2020-07" db="EMBL/GenBank/DDBJ databases">
        <title>Sequencing the genomes of 1000 actinobacteria strains.</title>
        <authorList>
            <person name="Klenk H.-P."/>
        </authorList>
    </citation>
    <scope>NUCLEOTIDE SEQUENCE [LARGE SCALE GENOMIC DNA]</scope>
    <source>
        <strain evidence="9 11">DSM 10309</strain>
    </source>
</reference>
<organism evidence="9 11">
    <name type="scientific">Frigoribacterium faeni</name>
    <dbReference type="NCBI Taxonomy" id="145483"/>
    <lineage>
        <taxon>Bacteria</taxon>
        <taxon>Bacillati</taxon>
        <taxon>Actinomycetota</taxon>
        <taxon>Actinomycetes</taxon>
        <taxon>Micrococcales</taxon>
        <taxon>Microbacteriaceae</taxon>
        <taxon>Frigoribacterium</taxon>
    </lineage>
</organism>
<dbReference type="GO" id="GO:0005576">
    <property type="term" value="C:extracellular region"/>
    <property type="evidence" value="ECO:0007669"/>
    <property type="project" value="UniProtKB-SubCell"/>
</dbReference>
<proteinExistence type="inferred from homology"/>
<keyword evidence="4 5" id="KW-0975">Bacterial flagellum</keyword>
<dbReference type="Proteomes" id="UP000522688">
    <property type="component" value="Unassembled WGS sequence"/>
</dbReference>
<evidence type="ECO:0000259" key="7">
    <source>
        <dbReference type="Pfam" id="PF07195"/>
    </source>
</evidence>
<evidence type="ECO:0000256" key="4">
    <source>
        <dbReference type="ARBA" id="ARBA00023143"/>
    </source>
</evidence>
<dbReference type="AlphaFoldDB" id="A0A7W3JKU1"/>
<comment type="subcellular location">
    <subcellularLocation>
        <location evidence="5">Secreted</location>
    </subcellularLocation>
    <subcellularLocation>
        <location evidence="5">Bacterial flagellum</location>
    </subcellularLocation>
</comment>
<keyword evidence="3" id="KW-0175">Coiled coil</keyword>
<dbReference type="EMBL" id="JACGWW010000007">
    <property type="protein sequence ID" value="MBA8814700.1"/>
    <property type="molecule type" value="Genomic_DNA"/>
</dbReference>
<dbReference type="InterPro" id="IPR003481">
    <property type="entry name" value="FliD_N"/>
</dbReference>
<name>A0A7W3JKU1_9MICO</name>
<evidence type="ECO:0000256" key="5">
    <source>
        <dbReference type="RuleBase" id="RU362066"/>
    </source>
</evidence>
<dbReference type="GO" id="GO:0007155">
    <property type="term" value="P:cell adhesion"/>
    <property type="evidence" value="ECO:0007669"/>
    <property type="project" value="InterPro"/>
</dbReference>
<feature type="domain" description="Flagellar hook-associated protein 2 N-terminal" evidence="6">
    <location>
        <begin position="11"/>
        <end position="105"/>
    </location>
</feature>
<comment type="similarity">
    <text evidence="1 5">Belongs to the FliD family.</text>
</comment>
<dbReference type="InterPro" id="IPR010809">
    <property type="entry name" value="FliD_C"/>
</dbReference>
<evidence type="ECO:0000313" key="9">
    <source>
        <dbReference type="EMBL" id="MBA8814700.1"/>
    </source>
</evidence>
<evidence type="ECO:0000313" key="8">
    <source>
        <dbReference type="EMBL" id="GEK83471.1"/>
    </source>
</evidence>
<dbReference type="GO" id="GO:0009421">
    <property type="term" value="C:bacterial-type flagellum filament cap"/>
    <property type="evidence" value="ECO:0007669"/>
    <property type="project" value="InterPro"/>
</dbReference>
<comment type="caution">
    <text evidence="9">The sequence shown here is derived from an EMBL/GenBank/DDBJ whole genome shotgun (WGS) entry which is preliminary data.</text>
</comment>
<dbReference type="GO" id="GO:0071973">
    <property type="term" value="P:bacterial-type flagellum-dependent cell motility"/>
    <property type="evidence" value="ECO:0007669"/>
    <property type="project" value="TreeGrafter"/>
</dbReference>
<comment type="function">
    <text evidence="5">Required for morphogenesis and for the elongation of the flagellar filament by facilitating polymerization of the flagellin monomers at the tip of growing filament. Forms a capping structure, which prevents flagellin subunits (transported through the central channel of the flagellum) from leaking out without polymerization at the distal end.</text>
</comment>
<keyword evidence="5" id="KW-0964">Secreted</keyword>
<dbReference type="Pfam" id="PF07195">
    <property type="entry name" value="FliD_C"/>
    <property type="match status" value="1"/>
</dbReference>
<reference evidence="8 10" key="1">
    <citation type="submission" date="2019-07" db="EMBL/GenBank/DDBJ databases">
        <title>Whole genome shotgun sequence of Frigoribacterium faeni NBRC 103066.</title>
        <authorList>
            <person name="Hosoyama A."/>
            <person name="Uohara A."/>
            <person name="Ohji S."/>
            <person name="Ichikawa N."/>
        </authorList>
    </citation>
    <scope>NUCLEOTIDE SEQUENCE [LARGE SCALE GENOMIC DNA]</scope>
    <source>
        <strain evidence="8 10">NBRC 103066</strain>
    </source>
</reference>
<feature type="domain" description="Flagellar hook-associated protein 2 C-terminal" evidence="7">
    <location>
        <begin position="233"/>
        <end position="443"/>
    </location>
</feature>
<evidence type="ECO:0000313" key="11">
    <source>
        <dbReference type="Proteomes" id="UP000522688"/>
    </source>
</evidence>
<sequence>MASLGIDGLVSGLDTTTLINTLMQSEAVPQTILKNKATAGQTLVAALQGLNSRIADLATLATSTAKAGSLSLFTPTSSSTAVTATTSAGAVSGSVDLVVGATASSKTAVTAAMTAWPDSPATLTFVSASGKTTEVTAASSSLDDVVKAVNASAAGVSAVKVASGTDASGAVQYRLQLSSTTSGAAGGFEVHRGTAADVEAGTAADLMAQPGAAVIAQARDASITLWAGTAAEQVVTSGSNTFADVIPGVSVTVSAVTAEPVHLTIARDATAATKVASDLIAGVNAALTIISTKSAATTSTSSSGTTTVTAGVFGGNSTTRGITQRLTDAVLSPVDGRSPSAIGISIDAKTGQFSVDAEKFAAALAADPEKVQATMSAIAARVASTSTAVSDKFDGSLTKVITGQQSVVRDLNDRVSVWDDRLAARRENLQKTYSALEVALSNLTAQQSYITSQLAGLSTSSS</sequence>
<evidence type="ECO:0000259" key="6">
    <source>
        <dbReference type="Pfam" id="PF02465"/>
    </source>
</evidence>
<evidence type="ECO:0000313" key="10">
    <source>
        <dbReference type="Proteomes" id="UP000321154"/>
    </source>
</evidence>
<dbReference type="RefSeq" id="WP_146855216.1">
    <property type="nucleotide sequence ID" value="NZ_BAAAHR010000003.1"/>
</dbReference>
<dbReference type="Proteomes" id="UP000321154">
    <property type="component" value="Unassembled WGS sequence"/>
</dbReference>
<keyword evidence="9" id="KW-0282">Flagellum</keyword>
<protein>
    <recommendedName>
        <fullName evidence="5">Flagellar hook-associated protein 2</fullName>
        <shortName evidence="5">HAP2</shortName>
    </recommendedName>
    <alternativeName>
        <fullName evidence="5">Flagellar cap protein</fullName>
    </alternativeName>
</protein>
<keyword evidence="9" id="KW-0966">Cell projection</keyword>
<accession>A0A7W3JKU1</accession>
<dbReference type="PANTHER" id="PTHR30288:SF0">
    <property type="entry name" value="FLAGELLAR HOOK-ASSOCIATED PROTEIN 2"/>
    <property type="match status" value="1"/>
</dbReference>
<dbReference type="GO" id="GO:0009424">
    <property type="term" value="C:bacterial-type flagellum hook"/>
    <property type="evidence" value="ECO:0007669"/>
    <property type="project" value="UniProtKB-UniRule"/>
</dbReference>
<dbReference type="EMBL" id="BJUV01000016">
    <property type="protein sequence ID" value="GEK83471.1"/>
    <property type="molecule type" value="Genomic_DNA"/>
</dbReference>
<evidence type="ECO:0000256" key="2">
    <source>
        <dbReference type="ARBA" id="ARBA00011255"/>
    </source>
</evidence>
<dbReference type="OrthoDB" id="5241527at2"/>
<dbReference type="Pfam" id="PF02465">
    <property type="entry name" value="FliD_N"/>
    <property type="match status" value="1"/>
</dbReference>
<dbReference type="InterPro" id="IPR040026">
    <property type="entry name" value="FliD"/>
</dbReference>
<comment type="subunit">
    <text evidence="2 5">Homopentamer.</text>
</comment>
<gene>
    <name evidence="8" type="primary">fliD</name>
    <name evidence="9" type="ORF">FB463_002975</name>
    <name evidence="8" type="ORF">FFA01_17800</name>
</gene>
<keyword evidence="9" id="KW-0969">Cilium</keyword>
<dbReference type="PANTHER" id="PTHR30288">
    <property type="entry name" value="FLAGELLAR CAP/ASSEMBLY PROTEIN FLID"/>
    <property type="match status" value="1"/>
</dbReference>